<comment type="caution">
    <text evidence="1">The sequence shown here is derived from an EMBL/GenBank/DDBJ whole genome shotgun (WGS) entry which is preliminary data.</text>
</comment>
<name>A0ABU1AJ11_9BACT</name>
<organism evidence="1 2">
    <name type="scientific">Thalassobacterium sedimentorum</name>
    <dbReference type="NCBI Taxonomy" id="3041258"/>
    <lineage>
        <taxon>Bacteria</taxon>
        <taxon>Pseudomonadati</taxon>
        <taxon>Verrucomicrobiota</taxon>
        <taxon>Opitutia</taxon>
        <taxon>Puniceicoccales</taxon>
        <taxon>Coraliomargaritaceae</taxon>
        <taxon>Thalassobacterium</taxon>
    </lineage>
</organism>
<dbReference type="EMBL" id="JARXIC010000014">
    <property type="protein sequence ID" value="MDQ8194807.1"/>
    <property type="molecule type" value="Genomic_DNA"/>
</dbReference>
<dbReference type="RefSeq" id="WP_308985273.1">
    <property type="nucleotide sequence ID" value="NZ_JARXIC010000014.1"/>
</dbReference>
<sequence>MIGSLTRVLGEQQVLQVGAYSPGENLSAWRSEIRRGSIESKLLGNSKVAALQADDLNSFVYLSAPLVEATLGKSYEVTVYTFNTTTAAQLIVTEGFIWGEPHGLAGRYFRSRGTGDGEMDELRVKFEVNALPAYVNIGILDGEGEMTVQEVTIREISRSEALEDSAEAGAYRDISREQTLRIGLVRFDEVAQFHLENPQLSSTLREALFSDLKRAKAIERELELDQSDESLARADLALSEFEKITVFFKDEVNPDVIPISRAESEVTVGLMNLFLDTSVWARLESSNPAVNYRQVIPGTSLSFDLNEGDLINLPVGEMVHLRIIGATEKSELTLYPLDHFGSDVRRSLQFVLQDSNATASPEGASSGELSE</sequence>
<protein>
    <submittedName>
        <fullName evidence="1">Uncharacterized protein</fullName>
    </submittedName>
</protein>
<proteinExistence type="predicted"/>
<dbReference type="Proteomes" id="UP001243717">
    <property type="component" value="Unassembled WGS sequence"/>
</dbReference>
<reference evidence="1 2" key="1">
    <citation type="submission" date="2023-04" db="EMBL/GenBank/DDBJ databases">
        <title>A novel bacteria isolated from coastal sediment.</title>
        <authorList>
            <person name="Liu X.-J."/>
            <person name="Du Z.-J."/>
        </authorList>
    </citation>
    <scope>NUCLEOTIDE SEQUENCE [LARGE SCALE GENOMIC DNA]</scope>
    <source>
        <strain evidence="1 2">SDUM461004</strain>
    </source>
</reference>
<evidence type="ECO:0000313" key="1">
    <source>
        <dbReference type="EMBL" id="MDQ8194807.1"/>
    </source>
</evidence>
<keyword evidence="2" id="KW-1185">Reference proteome</keyword>
<gene>
    <name evidence="1" type="ORF">QEH59_10245</name>
</gene>
<evidence type="ECO:0000313" key="2">
    <source>
        <dbReference type="Proteomes" id="UP001243717"/>
    </source>
</evidence>
<accession>A0ABU1AJ11</accession>